<dbReference type="Proteomes" id="UP000503178">
    <property type="component" value="Chromatophore Pltd"/>
</dbReference>
<gene>
    <name evidence="5" type="primary">zam</name>
    <name evidence="7" type="synonym">MYN1_Chr_755</name>
    <name evidence="5" type="ORF">PCKR_832</name>
    <name evidence="6" type="ORF">PFK_832</name>
    <name evidence="7" type="ORF">PMYN1_Chma774</name>
</gene>
<dbReference type="GO" id="GO:0006402">
    <property type="term" value="P:mRNA catabolic process"/>
    <property type="evidence" value="ECO:0007669"/>
    <property type="project" value="TreeGrafter"/>
</dbReference>
<dbReference type="GO" id="GO:0003723">
    <property type="term" value="F:RNA binding"/>
    <property type="evidence" value="ECO:0007669"/>
    <property type="project" value="InterPro"/>
</dbReference>
<dbReference type="InterPro" id="IPR012340">
    <property type="entry name" value="NA-bd_OB-fold"/>
</dbReference>
<evidence type="ECO:0000256" key="3">
    <source>
        <dbReference type="ARBA" id="ARBA00022839"/>
    </source>
</evidence>
<dbReference type="Pfam" id="PF08206">
    <property type="entry name" value="OB_RNB"/>
    <property type="match status" value="1"/>
</dbReference>
<dbReference type="GO" id="GO:0005829">
    <property type="term" value="C:cytosol"/>
    <property type="evidence" value="ECO:0007669"/>
    <property type="project" value="TreeGrafter"/>
</dbReference>
<dbReference type="SMART" id="SM00955">
    <property type="entry name" value="RNB"/>
    <property type="match status" value="1"/>
</dbReference>
<keyword evidence="3" id="KW-0269">Exonuclease</keyword>
<keyword evidence="8" id="KW-1185">Reference proteome</keyword>
<dbReference type="EMBL" id="KY124271">
    <property type="protein sequence ID" value="AQX45359.1"/>
    <property type="molecule type" value="Genomic_DNA"/>
</dbReference>
<dbReference type="SMART" id="SM00316">
    <property type="entry name" value="S1"/>
    <property type="match status" value="1"/>
</dbReference>
<organism evidence="5">
    <name type="scientific">Paulinella micropora</name>
    <dbReference type="NCBI Taxonomy" id="1928728"/>
    <lineage>
        <taxon>Eukaryota</taxon>
        <taxon>Sar</taxon>
        <taxon>Rhizaria</taxon>
        <taxon>Cercozoa</taxon>
        <taxon>Imbricatea</taxon>
        <taxon>Silicofilosea</taxon>
        <taxon>Euglyphida</taxon>
        <taxon>Paulinellidae</taxon>
        <taxon>Paulinella</taxon>
    </lineage>
</organism>
<feature type="domain" description="S1 motif" evidence="4">
    <location>
        <begin position="662"/>
        <end position="743"/>
    </location>
</feature>
<name>A0A1L5YD08_9EUKA</name>
<geneLocation type="plastid" evidence="5"/>
<keyword evidence="5" id="KW-0934">Plastid</keyword>
<dbReference type="SUPFAM" id="SSF50249">
    <property type="entry name" value="Nucleic acid-binding proteins"/>
    <property type="match status" value="3"/>
</dbReference>
<dbReference type="GO" id="GO:0004540">
    <property type="term" value="F:RNA nuclease activity"/>
    <property type="evidence" value="ECO:0007669"/>
    <property type="project" value="InterPro"/>
</dbReference>
<dbReference type="Pfam" id="PF00773">
    <property type="entry name" value="RNB"/>
    <property type="match status" value="1"/>
</dbReference>
<keyword evidence="1" id="KW-0540">Nuclease</keyword>
<dbReference type="PANTHER" id="PTHR23355:SF9">
    <property type="entry name" value="DIS3-LIKE EXONUCLEASE 2"/>
    <property type="match status" value="1"/>
</dbReference>
<protein>
    <submittedName>
        <fullName evidence="5 7">Acetazolamide conferring resistance protein Zam</fullName>
    </submittedName>
</protein>
<sequence>MKFTVADILDQLHSSGIISIVELEQRLGLFTKIEKQQLSITISALTQIGILRETDEGIERVSNDHIVEAQLRCSSKCFCFALRDDGEEDIYIRDYQVNYAWNGDRVLVKIIRDGGRKRSPEGEIICILERQSTSFIGQLERRKDKLVAIPLDDRILSVIDLIEEPKFDLDLSQQIIAEIKIDRYALAQLPAQGHVVRVLNIKGNVVSDRELLIAKYALPHHHPLPHFVLNTPIGKHRYDLTEQTVILWKGFDSVDNLSLPGITIQSTAPFSGGTSIRLWIHAPLIAERVELNTTLDLWLRKRANALFVMGEFVPLLTRNLAEDSEFKVGKTQSAISVALDLSTEGELIHYRFFNSLIRPTIELNSRILSAFRYRKPETQSFSHPFTVAKDYLNEIDQLFALASQLRRRRLAIGSVDLDFPDLPINALGDQCLSKPTETHNGWMISTSCIQPFSLLREFLQVAHSALGHYLSTLGLPCIYSANEAADPAAINEVAKTAAGINVTCRLNEDGNVSSLQEMVIDFAATDRVRVLNQQLKAIIPGITLSSQPKPNIVSGGYMAYANWTCGSLHYADIFNQYILSWLLGKTHPKLYGSDNSLAIADGNKYRELLKTIANESDLLSTFYDLINANLVNCLEARSLFAADLLADGVALAQARAAESLLGHVLTGVITCVQSYGFFVEIPPFNLEGLVHVSSLKDDWYEYHPKQNRLVGRKHHRAYILSHKVNVRIQTIEAIHDQIDLVVVNPDSSLRLYDKGESLP</sequence>
<dbReference type="CDD" id="cd04471">
    <property type="entry name" value="S1_RNase_R"/>
    <property type="match status" value="1"/>
</dbReference>
<proteinExistence type="predicted"/>
<reference evidence="5" key="1">
    <citation type="journal article" date="2017" name="Protist">
        <title>Diversity of the Photosynthetic Paulinella Species, with the Description of Paulinella micropora sp. nov. and the Chromatophore Genome Sequence for strain KR01.</title>
        <authorList>
            <person name="Lhee D."/>
            <person name="Yang E.C."/>
            <person name="Kim J.I."/>
            <person name="Nakayama T."/>
            <person name="Zuccarello G."/>
            <person name="Andersen R.A."/>
            <person name="Yoon H.S."/>
        </authorList>
    </citation>
    <scope>NUCLEOTIDE SEQUENCE</scope>
    <source>
        <strain evidence="6">FK01</strain>
        <strain evidence="5">KR01</strain>
    </source>
</reference>
<evidence type="ECO:0000256" key="1">
    <source>
        <dbReference type="ARBA" id="ARBA00022722"/>
    </source>
</evidence>
<keyword evidence="2" id="KW-0378">Hydrolase</keyword>
<dbReference type="Pfam" id="PF00575">
    <property type="entry name" value="S1"/>
    <property type="match status" value="1"/>
</dbReference>
<reference evidence="7 8" key="2">
    <citation type="submission" date="2019-06" db="EMBL/GenBank/DDBJ databases">
        <title>A hidden player of endosymbiotic evolution: DNA virus triggered massive gene transfer.</title>
        <authorList>
            <person name="Matsuo M."/>
            <person name="Katahata A."/>
            <person name="Tachikawa M."/>
            <person name="Minakuchi Y."/>
            <person name="Noguchi H."/>
            <person name="Toyoda A."/>
            <person name="Fujiyama A."/>
            <person name="Suzuki Y."/>
            <person name="Satoh S."/>
            <person name="Nakayama T."/>
            <person name="Kamikawa R."/>
            <person name="Nomura M."/>
            <person name="Inagaki Y."/>
            <person name="Ishida K."/>
            <person name="Obokata J."/>
        </authorList>
    </citation>
    <scope>NUCLEOTIDE SEQUENCE [LARGE SCALE GENOMIC DNA]</scope>
    <source>
        <strain evidence="7 8">MYN1</strain>
    </source>
</reference>
<evidence type="ECO:0000259" key="4">
    <source>
        <dbReference type="PROSITE" id="PS50126"/>
    </source>
</evidence>
<accession>A0A1L5YD08</accession>
<evidence type="ECO:0000256" key="2">
    <source>
        <dbReference type="ARBA" id="ARBA00022801"/>
    </source>
</evidence>
<dbReference type="AlphaFoldDB" id="A0A1L5YD08"/>
<dbReference type="GO" id="GO:0004527">
    <property type="term" value="F:exonuclease activity"/>
    <property type="evidence" value="ECO:0007669"/>
    <property type="project" value="UniProtKB-KW"/>
</dbReference>
<evidence type="ECO:0000313" key="6">
    <source>
        <dbReference type="EMBL" id="AQX45359.1"/>
    </source>
</evidence>
<evidence type="ECO:0000313" key="5">
    <source>
        <dbReference type="EMBL" id="APP88592.1"/>
    </source>
</evidence>
<evidence type="ECO:0000313" key="8">
    <source>
        <dbReference type="Proteomes" id="UP000503178"/>
    </source>
</evidence>
<dbReference type="InterPro" id="IPR013223">
    <property type="entry name" value="RNase_B_OB_dom"/>
</dbReference>
<evidence type="ECO:0000313" key="7">
    <source>
        <dbReference type="EMBL" id="BBL86579.1"/>
    </source>
</evidence>
<dbReference type="PROSITE" id="PS50126">
    <property type="entry name" value="S1"/>
    <property type="match status" value="1"/>
</dbReference>
<dbReference type="EMBL" id="LC490351">
    <property type="protein sequence ID" value="BBL86579.1"/>
    <property type="molecule type" value="Genomic_DNA"/>
</dbReference>
<dbReference type="InterPro" id="IPR001900">
    <property type="entry name" value="RNase_II/R"/>
</dbReference>
<dbReference type="Gene3D" id="2.40.50.140">
    <property type="entry name" value="Nucleic acid-binding proteins"/>
    <property type="match status" value="2"/>
</dbReference>
<dbReference type="PANTHER" id="PTHR23355">
    <property type="entry name" value="RIBONUCLEASE"/>
    <property type="match status" value="1"/>
</dbReference>
<dbReference type="InterPro" id="IPR050180">
    <property type="entry name" value="RNR_Ribonuclease"/>
</dbReference>
<dbReference type="EMBL" id="KX897545">
    <property type="protein sequence ID" value="APP88592.1"/>
    <property type="molecule type" value="Genomic_DNA"/>
</dbReference>
<dbReference type="InterPro" id="IPR003029">
    <property type="entry name" value="S1_domain"/>
</dbReference>